<evidence type="ECO:0000256" key="5">
    <source>
        <dbReference type="ARBA" id="ARBA00023015"/>
    </source>
</evidence>
<evidence type="ECO:0000256" key="7">
    <source>
        <dbReference type="ARBA" id="ARBA00023163"/>
    </source>
</evidence>
<evidence type="ECO:0000256" key="4">
    <source>
        <dbReference type="ARBA" id="ARBA00023012"/>
    </source>
</evidence>
<dbReference type="PROSITE" id="PS01124">
    <property type="entry name" value="HTH_ARAC_FAMILY_2"/>
    <property type="match status" value="1"/>
</dbReference>
<dbReference type="PROSITE" id="PS50110">
    <property type="entry name" value="RESPONSE_REGULATORY"/>
    <property type="match status" value="1"/>
</dbReference>
<evidence type="ECO:0000256" key="2">
    <source>
        <dbReference type="ARBA" id="ARBA00022490"/>
    </source>
</evidence>
<proteinExistence type="predicted"/>
<dbReference type="InterPro" id="IPR009057">
    <property type="entry name" value="Homeodomain-like_sf"/>
</dbReference>
<keyword evidence="7" id="KW-0804">Transcription</keyword>
<protein>
    <submittedName>
        <fullName evidence="11">Response regulator</fullName>
    </submittedName>
</protein>
<dbReference type="InterPro" id="IPR001789">
    <property type="entry name" value="Sig_transdc_resp-reg_receiver"/>
</dbReference>
<dbReference type="PRINTS" id="PR00032">
    <property type="entry name" value="HTHARAC"/>
</dbReference>
<feature type="domain" description="Response regulatory" evidence="10">
    <location>
        <begin position="1"/>
        <end position="119"/>
    </location>
</feature>
<dbReference type="SMART" id="SM00342">
    <property type="entry name" value="HTH_ARAC"/>
    <property type="match status" value="1"/>
</dbReference>
<comment type="caution">
    <text evidence="11">The sequence shown here is derived from an EMBL/GenBank/DDBJ whole genome shotgun (WGS) entry which is preliminary data.</text>
</comment>
<keyword evidence="5" id="KW-0805">Transcription regulation</keyword>
<dbReference type="Gene3D" id="3.40.50.2300">
    <property type="match status" value="1"/>
</dbReference>
<dbReference type="EMBL" id="JAOQIO010000116">
    <property type="protein sequence ID" value="MCU6797338.1"/>
    <property type="molecule type" value="Genomic_DNA"/>
</dbReference>
<dbReference type="Pfam" id="PF00072">
    <property type="entry name" value="Response_reg"/>
    <property type="match status" value="1"/>
</dbReference>
<dbReference type="SMART" id="SM00448">
    <property type="entry name" value="REC"/>
    <property type="match status" value="1"/>
</dbReference>
<dbReference type="SUPFAM" id="SSF52172">
    <property type="entry name" value="CheY-like"/>
    <property type="match status" value="1"/>
</dbReference>
<dbReference type="InterPro" id="IPR018062">
    <property type="entry name" value="HTH_AraC-typ_CS"/>
</dbReference>
<dbReference type="InterPro" id="IPR051552">
    <property type="entry name" value="HptR"/>
</dbReference>
<evidence type="ECO:0000256" key="8">
    <source>
        <dbReference type="PROSITE-ProRule" id="PRU00169"/>
    </source>
</evidence>
<feature type="modified residue" description="4-aspartylphosphate" evidence="8">
    <location>
        <position position="52"/>
    </location>
</feature>
<dbReference type="InterPro" id="IPR020449">
    <property type="entry name" value="Tscrpt_reg_AraC-type_HTH"/>
</dbReference>
<keyword evidence="12" id="KW-1185">Reference proteome</keyword>
<evidence type="ECO:0000313" key="11">
    <source>
        <dbReference type="EMBL" id="MCU6797338.1"/>
    </source>
</evidence>
<evidence type="ECO:0000256" key="3">
    <source>
        <dbReference type="ARBA" id="ARBA00022553"/>
    </source>
</evidence>
<dbReference type="PROSITE" id="PS00041">
    <property type="entry name" value="HTH_ARAC_FAMILY_1"/>
    <property type="match status" value="1"/>
</dbReference>
<dbReference type="RefSeq" id="WP_262688188.1">
    <property type="nucleotide sequence ID" value="NZ_JAOQIO010000116.1"/>
</dbReference>
<dbReference type="Proteomes" id="UP001652445">
    <property type="component" value="Unassembled WGS sequence"/>
</dbReference>
<name>A0ABT2URP9_9BACL</name>
<accession>A0ABT2URP9</accession>
<keyword evidence="2" id="KW-0963">Cytoplasm</keyword>
<comment type="subcellular location">
    <subcellularLocation>
        <location evidence="1">Cytoplasm</location>
    </subcellularLocation>
</comment>
<evidence type="ECO:0000259" key="10">
    <source>
        <dbReference type="PROSITE" id="PS50110"/>
    </source>
</evidence>
<dbReference type="Gene3D" id="1.10.10.60">
    <property type="entry name" value="Homeodomain-like"/>
    <property type="match status" value="2"/>
</dbReference>
<feature type="domain" description="HTH araC/xylS-type" evidence="9">
    <location>
        <begin position="260"/>
        <end position="358"/>
    </location>
</feature>
<dbReference type="InterPro" id="IPR018060">
    <property type="entry name" value="HTH_AraC"/>
</dbReference>
<reference evidence="11 12" key="1">
    <citation type="submission" date="2022-09" db="EMBL/GenBank/DDBJ databases">
        <authorList>
            <person name="Han X.L."/>
            <person name="Wang Q."/>
            <person name="Lu T."/>
        </authorList>
    </citation>
    <scope>NUCLEOTIDE SEQUENCE [LARGE SCALE GENOMIC DNA]</scope>
    <source>
        <strain evidence="11 12">WQ 127069</strain>
    </source>
</reference>
<dbReference type="CDD" id="cd17536">
    <property type="entry name" value="REC_YesN-like"/>
    <property type="match status" value="1"/>
</dbReference>
<organism evidence="11 12">
    <name type="scientific">Paenibacillus baimaensis</name>
    <dbReference type="NCBI Taxonomy" id="2982185"/>
    <lineage>
        <taxon>Bacteria</taxon>
        <taxon>Bacillati</taxon>
        <taxon>Bacillota</taxon>
        <taxon>Bacilli</taxon>
        <taxon>Bacillales</taxon>
        <taxon>Paenibacillaceae</taxon>
        <taxon>Paenibacillus</taxon>
    </lineage>
</organism>
<dbReference type="InterPro" id="IPR011006">
    <property type="entry name" value="CheY-like_superfamily"/>
</dbReference>
<evidence type="ECO:0000313" key="12">
    <source>
        <dbReference type="Proteomes" id="UP001652445"/>
    </source>
</evidence>
<keyword evidence="6" id="KW-0238">DNA-binding</keyword>
<dbReference type="SUPFAM" id="SSF46689">
    <property type="entry name" value="Homeodomain-like"/>
    <property type="match status" value="2"/>
</dbReference>
<evidence type="ECO:0000259" key="9">
    <source>
        <dbReference type="PROSITE" id="PS01124"/>
    </source>
</evidence>
<dbReference type="Pfam" id="PF12833">
    <property type="entry name" value="HTH_18"/>
    <property type="match status" value="1"/>
</dbReference>
<dbReference type="PANTHER" id="PTHR42713">
    <property type="entry name" value="HISTIDINE KINASE-RELATED"/>
    <property type="match status" value="1"/>
</dbReference>
<keyword evidence="4" id="KW-0902">Two-component regulatory system</keyword>
<sequence length="358" mass="41444">MMIVEDETIIREGLKSCLDWHSLDIEIIGEAADGAAALQLAKAMLPDIVLTDVVMYGMDGIEFVSRLREELSDKQVQVILISGHENWSYIKSALQLQVTDYLLKPFDTAELEQVIHKARKACDAERERRLWEQGLPPHLQAEQDYFLERKAALETAIIVELEQNERMNRIYSVRLYFDWFRKFERNAVPYLQAFCGILLMQIKQRFTQLAESGSTDFVAEGIEAMKGCITDEELEEFMVNLLDHLAEFIHSKPDQRRTIRSIMELIQSFYMEELTISYIAAKVHLSPNYLATLFKKEVGTTLNDYVTAVRISHAKRLLSEGNLLIQEIAEKVGYKDVKYFTKLFKKEVGRSPRAYREQ</sequence>
<evidence type="ECO:0000256" key="6">
    <source>
        <dbReference type="ARBA" id="ARBA00023125"/>
    </source>
</evidence>
<dbReference type="PANTHER" id="PTHR42713:SF3">
    <property type="entry name" value="TRANSCRIPTIONAL REGULATORY PROTEIN HPTR"/>
    <property type="match status" value="1"/>
</dbReference>
<keyword evidence="3 8" id="KW-0597">Phosphoprotein</keyword>
<evidence type="ECO:0000256" key="1">
    <source>
        <dbReference type="ARBA" id="ARBA00004496"/>
    </source>
</evidence>
<gene>
    <name evidence="11" type="ORF">OB236_34935</name>
</gene>